<evidence type="ECO:0008006" key="4">
    <source>
        <dbReference type="Google" id="ProtNLM"/>
    </source>
</evidence>
<dbReference type="STRING" id="1137993.SAMN05660209_01061"/>
<dbReference type="Gene3D" id="3.40.50.12780">
    <property type="entry name" value="N-terminal domain of ligase-like"/>
    <property type="match status" value="1"/>
</dbReference>
<protein>
    <recommendedName>
        <fullName evidence="4">AMP-binding enzyme</fullName>
    </recommendedName>
</protein>
<evidence type="ECO:0000313" key="3">
    <source>
        <dbReference type="Proteomes" id="UP000198921"/>
    </source>
</evidence>
<keyword evidence="3" id="KW-1185">Reference proteome</keyword>
<dbReference type="Proteomes" id="UP000198921">
    <property type="component" value="Unassembled WGS sequence"/>
</dbReference>
<gene>
    <name evidence="2" type="ORF">SAMN05660209_01061</name>
</gene>
<organism evidence="2 3">
    <name type="scientific">Geodermatophilus africanus</name>
    <dbReference type="NCBI Taxonomy" id="1137993"/>
    <lineage>
        <taxon>Bacteria</taxon>
        <taxon>Bacillati</taxon>
        <taxon>Actinomycetota</taxon>
        <taxon>Actinomycetes</taxon>
        <taxon>Geodermatophilales</taxon>
        <taxon>Geodermatophilaceae</taxon>
        <taxon>Geodermatophilus</taxon>
    </lineage>
</organism>
<dbReference type="EMBL" id="FNOT01000002">
    <property type="protein sequence ID" value="SDX67901.1"/>
    <property type="molecule type" value="Genomic_DNA"/>
</dbReference>
<dbReference type="AlphaFoldDB" id="A0A1H3DND3"/>
<dbReference type="InterPro" id="IPR042099">
    <property type="entry name" value="ANL_N_sf"/>
</dbReference>
<accession>A0A1H3DND3</accession>
<evidence type="ECO:0000313" key="2">
    <source>
        <dbReference type="EMBL" id="SDX67901.1"/>
    </source>
</evidence>
<sequence>MLRTVRWQPVKCIHAVDIYGLSEVMGPGVAQECVETKDGLHIWEDQVYLEVIDSISGEVLPEGEQASWSSPSGPRRRCRSCSPPPRSGQP</sequence>
<name>A0A1H3DND3_9ACTN</name>
<proteinExistence type="predicted"/>
<feature type="region of interest" description="Disordered" evidence="1">
    <location>
        <begin position="62"/>
        <end position="90"/>
    </location>
</feature>
<evidence type="ECO:0000256" key="1">
    <source>
        <dbReference type="SAM" id="MobiDB-lite"/>
    </source>
</evidence>
<reference evidence="3" key="1">
    <citation type="submission" date="2016-10" db="EMBL/GenBank/DDBJ databases">
        <authorList>
            <person name="Varghese N."/>
            <person name="Submissions S."/>
        </authorList>
    </citation>
    <scope>NUCLEOTIDE SEQUENCE [LARGE SCALE GENOMIC DNA]</scope>
    <source>
        <strain evidence="3">DSM 45422</strain>
    </source>
</reference>